<dbReference type="EMBL" id="JACSQZ010000077">
    <property type="protein sequence ID" value="MBD7916384.1"/>
    <property type="molecule type" value="Genomic_DNA"/>
</dbReference>
<organism evidence="1 2">
    <name type="scientific">Clostridium gallinarum</name>
    <dbReference type="NCBI Taxonomy" id="2762246"/>
    <lineage>
        <taxon>Bacteria</taxon>
        <taxon>Bacillati</taxon>
        <taxon>Bacillota</taxon>
        <taxon>Clostridia</taxon>
        <taxon>Eubacteriales</taxon>
        <taxon>Clostridiaceae</taxon>
        <taxon>Clostridium</taxon>
    </lineage>
</organism>
<reference evidence="1 2" key="1">
    <citation type="submission" date="2020-08" db="EMBL/GenBank/DDBJ databases">
        <title>A Genomic Blueprint of the Chicken Gut Microbiome.</title>
        <authorList>
            <person name="Gilroy R."/>
            <person name="Ravi A."/>
            <person name="Getino M."/>
            <person name="Pursley I."/>
            <person name="Horton D.L."/>
            <person name="Alikhan N.-F."/>
            <person name="Baker D."/>
            <person name="Gharbi K."/>
            <person name="Hall N."/>
            <person name="Watson M."/>
            <person name="Adriaenssens E.M."/>
            <person name="Foster-Nyarko E."/>
            <person name="Jarju S."/>
            <person name="Secka A."/>
            <person name="Antonio M."/>
            <person name="Oren A."/>
            <person name="Chaudhuri R."/>
            <person name="La Ragione R.M."/>
            <person name="Hildebrand F."/>
            <person name="Pallen M.J."/>
        </authorList>
    </citation>
    <scope>NUCLEOTIDE SEQUENCE [LARGE SCALE GENOMIC DNA]</scope>
    <source>
        <strain evidence="1 2">Sa3CUN1</strain>
    </source>
</reference>
<dbReference type="RefSeq" id="WP_191751128.1">
    <property type="nucleotide sequence ID" value="NZ_JACSQZ010000077.1"/>
</dbReference>
<comment type="caution">
    <text evidence="1">The sequence shown here is derived from an EMBL/GenBank/DDBJ whole genome shotgun (WGS) entry which is preliminary data.</text>
</comment>
<gene>
    <name evidence="1" type="ORF">H9660_14650</name>
</gene>
<accession>A0ABR8Q7H9</accession>
<name>A0ABR8Q7H9_9CLOT</name>
<dbReference type="Proteomes" id="UP000640335">
    <property type="component" value="Unassembled WGS sequence"/>
</dbReference>
<evidence type="ECO:0000313" key="1">
    <source>
        <dbReference type="EMBL" id="MBD7916384.1"/>
    </source>
</evidence>
<proteinExistence type="predicted"/>
<keyword evidence="2" id="KW-1185">Reference proteome</keyword>
<protein>
    <submittedName>
        <fullName evidence="1">Uncharacterized protein</fullName>
    </submittedName>
</protein>
<sequence>MVQEYLVINKKKRRSLFTQFTYTGKEVIKVIKKKKIKEIEVIYKMNIKPIDSKSMHYKFCILLESKELKIVELVIKDLKIDTPLTEDAIWKINNLKKFSIDYADFVKAEYERYFKKYKLKDMKIECIDGFEE</sequence>
<evidence type="ECO:0000313" key="2">
    <source>
        <dbReference type="Proteomes" id="UP000640335"/>
    </source>
</evidence>